<dbReference type="Proteomes" id="UP001218034">
    <property type="component" value="Chromosome"/>
</dbReference>
<dbReference type="InterPro" id="IPR050545">
    <property type="entry name" value="Mycobact_MmpL"/>
</dbReference>
<reference evidence="8 9" key="1">
    <citation type="submission" date="2022-09" db="EMBL/GenBank/DDBJ databases">
        <title>Xylan utilization by haloarchaea-nanohaloarchaea associations.</title>
        <authorList>
            <person name="Yakimov M."/>
        </authorList>
    </citation>
    <scope>NUCLEOTIDE SEQUENCE [LARGE SCALE GENOMIC DNA]</scope>
    <source>
        <strain evidence="8 9">SVXNc</strain>
    </source>
</reference>
<protein>
    <submittedName>
        <fullName evidence="8">Exporter of the RND superfamily</fullName>
    </submittedName>
</protein>
<accession>A0ABY8CHM1</accession>
<evidence type="ECO:0000256" key="6">
    <source>
        <dbReference type="SAM" id="Phobius"/>
    </source>
</evidence>
<evidence type="ECO:0000256" key="3">
    <source>
        <dbReference type="ARBA" id="ARBA00022692"/>
    </source>
</evidence>
<evidence type="ECO:0000256" key="4">
    <source>
        <dbReference type="ARBA" id="ARBA00022989"/>
    </source>
</evidence>
<dbReference type="Gene3D" id="1.20.1640.10">
    <property type="entry name" value="Multidrug efflux transporter AcrB transmembrane domain"/>
    <property type="match status" value="1"/>
</dbReference>
<dbReference type="PANTHER" id="PTHR33406">
    <property type="entry name" value="MEMBRANE PROTEIN MJ1562-RELATED"/>
    <property type="match status" value="1"/>
</dbReference>
<dbReference type="GeneID" id="90589916"/>
<dbReference type="InterPro" id="IPR004869">
    <property type="entry name" value="MMPL_dom"/>
</dbReference>
<feature type="transmembrane region" description="Helical" evidence="6">
    <location>
        <begin position="333"/>
        <end position="355"/>
    </location>
</feature>
<evidence type="ECO:0000313" key="8">
    <source>
        <dbReference type="EMBL" id="WEL19500.1"/>
    </source>
</evidence>
<evidence type="ECO:0000259" key="7">
    <source>
        <dbReference type="PROSITE" id="PS50156"/>
    </source>
</evidence>
<feature type="transmembrane region" description="Helical" evidence="6">
    <location>
        <begin position="202"/>
        <end position="223"/>
    </location>
</feature>
<keyword evidence="4 6" id="KW-1133">Transmembrane helix</keyword>
<keyword evidence="3 6" id="KW-0812">Transmembrane</keyword>
<feature type="transmembrane region" description="Helical" evidence="6">
    <location>
        <begin position="305"/>
        <end position="327"/>
    </location>
</feature>
<evidence type="ECO:0000256" key="5">
    <source>
        <dbReference type="ARBA" id="ARBA00023136"/>
    </source>
</evidence>
<dbReference type="Pfam" id="PF03176">
    <property type="entry name" value="MMPL"/>
    <property type="match status" value="1"/>
</dbReference>
<evidence type="ECO:0000256" key="1">
    <source>
        <dbReference type="ARBA" id="ARBA00004651"/>
    </source>
</evidence>
<dbReference type="RefSeq" id="WP_347722369.1">
    <property type="nucleotide sequence ID" value="NZ_CP104395.1"/>
</dbReference>
<feature type="domain" description="SSD" evidence="7">
    <location>
        <begin position="228"/>
        <end position="356"/>
    </location>
</feature>
<name>A0ABY8CHM1_9ARCH</name>
<feature type="transmembrane region" description="Helical" evidence="6">
    <location>
        <begin position="243"/>
        <end position="272"/>
    </location>
</feature>
<dbReference type="PANTHER" id="PTHR33406:SF13">
    <property type="entry name" value="MEMBRANE PROTEIN YDFJ"/>
    <property type="match status" value="1"/>
</dbReference>
<organism evidence="8 9">
    <name type="scientific">Candidatus Nanohalococcus occultus</name>
    <dbReference type="NCBI Taxonomy" id="2978047"/>
    <lineage>
        <taxon>Archaea</taxon>
        <taxon>Candidatus Nanohalarchaeota</taxon>
        <taxon>Candidatus Nanohalarchaeota incertae sedis</taxon>
        <taxon>Candidatus Nanohalococcus</taxon>
    </lineage>
</organism>
<dbReference type="SUPFAM" id="SSF82866">
    <property type="entry name" value="Multidrug efflux transporter AcrB transmembrane domain"/>
    <property type="match status" value="1"/>
</dbReference>
<dbReference type="PROSITE" id="PS50156">
    <property type="entry name" value="SSD"/>
    <property type="match status" value="1"/>
</dbReference>
<sequence length="368" mass="39929">MKSPLDILARSQLDYTDELIIGCVLLTAVLATGIPSIQLQTDFQSSLPDSIDPIQTQDTIQANFGNSDSIIVLFQTTDNAKEESYVTDVRDPRMIRTLNFLTSELQSEPEISSVNSMASLFEDNPESKEEVKATLSRTDAGFANRDYTATTMFVQLRGDMNEENIREATQIINQNIDESPRYPGVEIQPTGTPVMRNSLSDVLINDTVTIIAIASALILGLLILTRGFAYGPATFAPLFMGLIWTLGAMGLLNIPLTIATIALGSMLLGLGVEYGSFIAERIVEETEKNGIEDGIMKAVPNTGKAVLGSSTTDLVGFLALLLASISFMRDLGITLALGEGLTLIAALVLTPALIVKYERWELKRGENK</sequence>
<proteinExistence type="predicted"/>
<comment type="subcellular location">
    <subcellularLocation>
        <location evidence="1">Cell membrane</location>
        <topology evidence="1">Multi-pass membrane protein</topology>
    </subcellularLocation>
</comment>
<gene>
    <name evidence="8" type="ORF">SVXNc_0480</name>
</gene>
<dbReference type="EMBL" id="CP104395">
    <property type="protein sequence ID" value="WEL19500.1"/>
    <property type="molecule type" value="Genomic_DNA"/>
</dbReference>
<keyword evidence="5 6" id="KW-0472">Membrane</keyword>
<dbReference type="InterPro" id="IPR000731">
    <property type="entry name" value="SSD"/>
</dbReference>
<keyword evidence="2" id="KW-1003">Cell membrane</keyword>
<keyword evidence="9" id="KW-1185">Reference proteome</keyword>
<evidence type="ECO:0000256" key="2">
    <source>
        <dbReference type="ARBA" id="ARBA00022475"/>
    </source>
</evidence>
<evidence type="ECO:0000313" key="9">
    <source>
        <dbReference type="Proteomes" id="UP001218034"/>
    </source>
</evidence>